<accession>A0A060HT01</accession>
<feature type="region of interest" description="Disordered" evidence="1">
    <location>
        <begin position="1"/>
        <end position="45"/>
    </location>
</feature>
<organism evidence="2 3">
    <name type="scientific">Nitrososphaera viennensis EN76</name>
    <dbReference type="NCBI Taxonomy" id="926571"/>
    <lineage>
        <taxon>Archaea</taxon>
        <taxon>Nitrososphaerota</taxon>
        <taxon>Nitrososphaeria</taxon>
        <taxon>Nitrososphaerales</taxon>
        <taxon>Nitrososphaeraceae</taxon>
        <taxon>Nitrososphaera</taxon>
    </lineage>
</organism>
<keyword evidence="3" id="KW-1185">Reference proteome</keyword>
<dbReference type="GeneID" id="74947262"/>
<dbReference type="AlphaFoldDB" id="A0A060HT01"/>
<sequence>MGFLDRLRKKKDDQPHEAAQGSGATTSEQPKRVKRYTSDGKPVYE</sequence>
<proteinExistence type="predicted"/>
<protein>
    <submittedName>
        <fullName evidence="2">Uncharacterized protein</fullName>
    </submittedName>
</protein>
<evidence type="ECO:0000313" key="2">
    <source>
        <dbReference type="EMBL" id="AIC16282.1"/>
    </source>
</evidence>
<feature type="compositionally biased region" description="Basic and acidic residues" evidence="1">
    <location>
        <begin position="36"/>
        <end position="45"/>
    </location>
</feature>
<dbReference type="RefSeq" id="WP_158435184.1">
    <property type="nucleotide sequence ID" value="NZ_CP007536.1"/>
</dbReference>
<reference evidence="2 3" key="1">
    <citation type="journal article" date="2014" name="Int. J. Syst. Evol. Microbiol.">
        <title>Nitrososphaera viennensis gen. nov., sp. nov., an aerobic and mesophilic, ammonia-oxidizing archaeon from soil and a member of the archaeal phylum Thaumarchaeota.</title>
        <authorList>
            <person name="Stieglmeier M."/>
            <person name="Klingl A."/>
            <person name="Alves R.J."/>
            <person name="Rittmann S.K."/>
            <person name="Melcher M."/>
            <person name="Leisch N."/>
            <person name="Schleper C."/>
        </authorList>
    </citation>
    <scope>NUCLEOTIDE SEQUENCE [LARGE SCALE GENOMIC DNA]</scope>
    <source>
        <strain evidence="2">EN76</strain>
    </source>
</reference>
<dbReference type="KEGG" id="nvn:NVIE_020250"/>
<evidence type="ECO:0000256" key="1">
    <source>
        <dbReference type="SAM" id="MobiDB-lite"/>
    </source>
</evidence>
<dbReference type="OrthoDB" id="373329at2157"/>
<evidence type="ECO:0000313" key="3">
    <source>
        <dbReference type="Proteomes" id="UP000027093"/>
    </source>
</evidence>
<dbReference type="EMBL" id="CP007536">
    <property type="protein sequence ID" value="AIC16282.1"/>
    <property type="molecule type" value="Genomic_DNA"/>
</dbReference>
<dbReference type="STRING" id="926571.NVIE_020250"/>
<dbReference type="HOGENOM" id="CLU_3194635_0_0_2"/>
<name>A0A060HT01_9ARCH</name>
<gene>
    <name evidence="2" type="ORF">NVIE_020250</name>
</gene>
<dbReference type="Proteomes" id="UP000027093">
    <property type="component" value="Chromosome"/>
</dbReference>